<keyword evidence="1" id="KW-0472">Membrane</keyword>
<evidence type="ECO:0000313" key="4">
    <source>
        <dbReference type="Proteomes" id="UP000305417"/>
    </source>
</evidence>
<dbReference type="EMBL" id="VBUC01000041">
    <property type="protein sequence ID" value="TLS95723.1"/>
    <property type="molecule type" value="Genomic_DNA"/>
</dbReference>
<sequence>MSSTMNCPDCEAEILSRMGTICPNCGFTVGYFNGTTKRKKYGKFFALTVFAPFFSFLTILFGQVNIYSFLIAIAIFFYLAIKACPYNFKDIFVSKFEKIFFWIVWGFTNGFLLVLIINILKKGI</sequence>
<proteinExistence type="predicted"/>
<dbReference type="EMBL" id="CP054051">
    <property type="protein sequence ID" value="QKJ26739.1"/>
    <property type="molecule type" value="Genomic_DNA"/>
</dbReference>
<dbReference type="RefSeq" id="WP_024774853.1">
    <property type="nucleotide sequence ID" value="NZ_CP043857.1"/>
</dbReference>
<organism evidence="2 5">
    <name type="scientific">Aliarcobacter cibarius</name>
    <dbReference type="NCBI Taxonomy" id="255507"/>
    <lineage>
        <taxon>Bacteria</taxon>
        <taxon>Pseudomonadati</taxon>
        <taxon>Campylobacterota</taxon>
        <taxon>Epsilonproteobacteria</taxon>
        <taxon>Campylobacterales</taxon>
        <taxon>Arcobacteraceae</taxon>
        <taxon>Aliarcobacter</taxon>
    </lineage>
</organism>
<dbReference type="Proteomes" id="UP000305417">
    <property type="component" value="Unassembled WGS sequence"/>
</dbReference>
<name>A0A5J6RF05_9BACT</name>
<evidence type="ECO:0000313" key="5">
    <source>
        <dbReference type="Proteomes" id="UP000509513"/>
    </source>
</evidence>
<feature type="transmembrane region" description="Helical" evidence="1">
    <location>
        <begin position="67"/>
        <end position="88"/>
    </location>
</feature>
<dbReference type="OrthoDB" id="5347483at2"/>
<feature type="transmembrane region" description="Helical" evidence="1">
    <location>
        <begin position="100"/>
        <end position="120"/>
    </location>
</feature>
<evidence type="ECO:0000313" key="3">
    <source>
        <dbReference type="EMBL" id="TLS95723.1"/>
    </source>
</evidence>
<feature type="transmembrane region" description="Helical" evidence="1">
    <location>
        <begin position="44"/>
        <end position="61"/>
    </location>
</feature>
<keyword evidence="1" id="KW-0812">Transmembrane</keyword>
<reference evidence="2 5" key="2">
    <citation type="submission" date="2020-05" db="EMBL/GenBank/DDBJ databases">
        <title>Complete genome sequencing of Campylobacter and Arcobacter type strains.</title>
        <authorList>
            <person name="Miller W.G."/>
            <person name="Yee E."/>
        </authorList>
    </citation>
    <scope>NUCLEOTIDE SEQUENCE [LARGE SCALE GENOMIC DNA]</scope>
    <source>
        <strain evidence="2 5">LMG 21996</strain>
    </source>
</reference>
<keyword evidence="1" id="KW-1133">Transmembrane helix</keyword>
<evidence type="ECO:0000313" key="2">
    <source>
        <dbReference type="EMBL" id="QKJ26739.1"/>
    </source>
</evidence>
<evidence type="ECO:0000256" key="1">
    <source>
        <dbReference type="SAM" id="Phobius"/>
    </source>
</evidence>
<gene>
    <name evidence="2" type="ORF">ACBT_0809</name>
    <name evidence="3" type="ORF">FE247_10715</name>
</gene>
<dbReference type="KEGG" id="acib:ACBT_0809"/>
<keyword evidence="4" id="KW-1185">Reference proteome</keyword>
<protein>
    <submittedName>
        <fullName evidence="2">Putative membrane protein</fullName>
    </submittedName>
</protein>
<dbReference type="AlphaFoldDB" id="A0A5J6RF05"/>
<accession>A0A5J6RF05</accession>
<reference evidence="3 4" key="1">
    <citation type="submission" date="2019-05" db="EMBL/GenBank/DDBJ databases">
        <title>Arcobacter cibarius and Arcobacter thereius providing challenges in identification an antibiotic susceptibility and Quinolone resistance.</title>
        <authorList>
            <person name="Busch A."/>
            <person name="Hanel I."/>
            <person name="Hotzel H."/>
            <person name="Tomaso H."/>
        </authorList>
    </citation>
    <scope>NUCLEOTIDE SEQUENCE [LARGE SCALE GENOMIC DNA]</scope>
    <source>
        <strain evidence="3 4">16CS0831-2</strain>
    </source>
</reference>
<dbReference type="Proteomes" id="UP000509513">
    <property type="component" value="Chromosome"/>
</dbReference>